<keyword evidence="8 11" id="KW-1133">Transmembrane helix</keyword>
<feature type="transmembrane region" description="Helical" evidence="11">
    <location>
        <begin position="784"/>
        <end position="806"/>
    </location>
</feature>
<dbReference type="Proteomes" id="UP000094527">
    <property type="component" value="Unassembled WGS sequence"/>
</dbReference>
<evidence type="ECO:0000256" key="4">
    <source>
        <dbReference type="ARBA" id="ARBA00022692"/>
    </source>
</evidence>
<evidence type="ECO:0000259" key="12">
    <source>
        <dbReference type="PROSITE" id="PS50893"/>
    </source>
</evidence>
<dbReference type="InterPro" id="IPR027417">
    <property type="entry name" value="P-loop_NTPase"/>
</dbReference>
<dbReference type="Pfam" id="PF00005">
    <property type="entry name" value="ABC_tran"/>
    <property type="match status" value="2"/>
</dbReference>
<dbReference type="OMA" id="QYFDSMC"/>
<dbReference type="InterPro" id="IPR017871">
    <property type="entry name" value="ABC_transporter-like_CS"/>
</dbReference>
<dbReference type="PROSITE" id="PS50893">
    <property type="entry name" value="ABC_TRANSPORTER_2"/>
    <property type="match status" value="2"/>
</dbReference>
<dbReference type="Gene3D" id="3.40.50.300">
    <property type="entry name" value="P-loop containing nucleotide triphosphate hydrolases"/>
    <property type="match status" value="2"/>
</dbReference>
<feature type="transmembrane region" description="Helical" evidence="11">
    <location>
        <begin position="741"/>
        <end position="763"/>
    </location>
</feature>
<dbReference type="SUPFAM" id="SSF52540">
    <property type="entry name" value="P-loop containing nucleoside triphosphate hydrolases"/>
    <property type="match status" value="2"/>
</dbReference>
<evidence type="ECO:0000256" key="8">
    <source>
        <dbReference type="ARBA" id="ARBA00022989"/>
    </source>
</evidence>
<feature type="region of interest" description="Disordered" evidence="10">
    <location>
        <begin position="1429"/>
        <end position="1456"/>
    </location>
</feature>
<feature type="transmembrane region" description="Helical" evidence="11">
    <location>
        <begin position="1930"/>
        <end position="1952"/>
    </location>
</feature>
<keyword evidence="4 11" id="KW-0812">Transmembrane</keyword>
<dbReference type="Pfam" id="PF12698">
    <property type="entry name" value="ABC2_membrane_3"/>
    <property type="match status" value="2"/>
</dbReference>
<feature type="transmembrane region" description="Helical" evidence="11">
    <location>
        <begin position="887"/>
        <end position="906"/>
    </location>
</feature>
<sequence>MGWFLQLKLLLWKNFTLKKRKPVMLIFELLIPLTLFVVLVLIRRRKPAIENQASHFTVKPLPSAGLIDVMQSFCDKAPSLNEYGFPKYPNASVEEFLTQINTVGDNYDFFKPGFTLDELQEVPRIYRNIIEDPIMLKDYFEQDINSDIRAASVLKNPIGLRDFMTKNLSFDPNLTEKFIFKATIEKKSLYKLLFHNPNVSRIFLENESVYNVTSNMVEVTRRPIITDVAEMPTLIPNKTLEDTEEGFFYRYMRKKDVSEDVFYVLLGFKQGDEKEVTVSLSSLLKKILLNEESLSEYMCHSKPNVFIWNCELNVPVPQCQNQFHNLSLQYCRLSIQERQILLNVIDSQIDINLIADSIKVWRGDEGRARMKTFIKHVGTVLKFKVAVRDLYRVSESMPQEYCNPNTTSALNYEDNESEPTTPEAEVFNATADTIKKKHNHPRPFVQLWKAMQKTLCGADVIVNDNLKKIEDIPMTTGQKGKIQLLKHVLYSNPKILYVPSGTDADKIIQEANRTFVFFDTVTNYASTLTNVSEEIKSFLVRNSTEYNLVIIRKIQSDMTNSPLAYWFKTEQILQDFLYDEEVTDKQMFMNQLDIIGTAACSWNSLMRGISFNVFNGFRTEDEMLDYFKNKAFKNNDTVLAGVVFYMNDDGSLPNHMIYKIRQNATFVRDTQYTRSQLWFPGPGTETSLYYQFGFIWIQDVFERAMINLYSGKDVLEPGSYIQLLPYPCYVSDQFLFMIQHVMALCLTVSWVYSVAMLVQHIVYEKEQRLKEGMRNARMRNSIHWIAWFISSFIQMTITVSILTLILKHGKVLAYSDPWIIFWTMEIFAISIIMFSFLVSVLFSKAKIAAACAGILYFMSYVPYLYIAVREEGAHKFVSLEAKLTASFLAPTALGLAARYFAFYEEIGQGIQWSNIAEPQSKNHGCHLAYILAMLLFDSFVYLILFWYIENVHPGTFGIPKPWNFPFTKSYWLGTSVETLSPPSKRHPFRNFVSRSIWWNSSQRTPFLPKPILAGELGAGDRAPEKDWRNMFEDEPDNLPLGVSIKKLSKKYKNASKYAVKNLDLNLYEGQITALLGPTGSGKTTVMSILTGLYPPTSGSATIYGNDISTHMDAIRSSLGLCPQHNVLFDELTVDEHIWFYSRLKQGNNDVDAEVEKLIVDLDLPDKRHQKVDCLSGGMKRRLSVAIAFVGGSRAIFVDEPTAGVDPVARRAIWDLILKYKKGRTILLSTHHMDEADILGDRIAIIENNGIVKCCGSPLYLKNQLGEGYHLYIVKKRCESEFTSKCSQHSVTAFIRRRVLTVKLVKESKHELHYMLPLSELKQGNFVKLFRDLESSKGELHICSYGVKNTTLEEIFMKVISDRLDSESEIWTSNEQLDPSSKSIVQAELQTTSSIEIRKEGDSDDEECIKLEQLSTAACSSKDVKIANGTVTPASGKDTVDSNTPDSKDTPDSVDSAQNFDDLQAESQDFLPQNVKLDTIDDPRLIQKYPVWQQFCAIIQKRYLCTKRNMEGLISQILLPSFFVSVAMSVALTVPDITELPEFQLSPVQYFKMNRPDENSIGLANNMLDLYEERLTDDADSSDIANTFYLPSGPGASCVLKTPFILSNFTEEQPKYFKGEFFDSMCKEWFQNGIPFSNANLKKKSPKKVLPKGFQKSKERYYPICYCAEEKTAFYCPPYGYTDPKSFKAVTGDTVYDVSGQNESQYYLYTYDKFKMKRYGGISLGLVRHHTPKNFGNKSRSLFGKISVRNAAKVWYDENGYHSLVTYLNVLNNAILRANLPANKGNPAGYGMTAINHPWPNTHSVILSVSPKDLLQGNEVLISIFIIVAMSFVPASFALFVVYERYTGSSHLQLLSGVHPMTYLTANYIWDVCNYFVPASFIVAILLLFDVPAYSSRQSLPAVISLFLMYGWCISPVMHCASLIFNEPSSAYIFLIVINLFVGITCIVTSFLLEVFSSDAILVETHLLLKSAFLVFPNYSLGRGLMDIVIWHYMCEFMAKTGQESNTKSPFAWENPDGLIEPGKSYKKFLETISIDNNCTDEDVLNERARVLRGQANEDILRVENLTKVYHTRKTGKHLAVDRLCFGVPPGECFGLLGVNSAGKSSTFKMLTGDTPITFGDAFINTFSVKTNGRVALKSIGYCPQVDALLDELTAREHLQLYARLRGVPSKEVDLVVEWALKKLDLLQIANRPCRTYSGGNRRKISTAIALIGSPCLIFLDEPTSGTDPRSRRFLWDLILSLVKEGRSIVFTSHSMEECEMLCTRLAIMVNGRFQCIGSAQHLKNKFGDGYSITLRCALEKDTGKVERYMRKMFSVAVMKEKHHNCLHYEIASQYVSLDDIFQKLELAMKDMPILDYSVSQNTLDNVFINFVKNHYQNIQHQNIASADNPEACNLASNDTQNCTIPEIDMENEHI</sequence>
<dbReference type="SMART" id="SM00382">
    <property type="entry name" value="AAA"/>
    <property type="match status" value="2"/>
</dbReference>
<feature type="domain" description="ABC transporter" evidence="12">
    <location>
        <begin position="1042"/>
        <end position="1272"/>
    </location>
</feature>
<dbReference type="EMBL" id="LJIJ01000060">
    <property type="protein sequence ID" value="ODN03917.1"/>
    <property type="molecule type" value="Genomic_DNA"/>
</dbReference>
<dbReference type="GO" id="GO:0140359">
    <property type="term" value="F:ABC-type transporter activity"/>
    <property type="evidence" value="ECO:0007669"/>
    <property type="project" value="InterPro"/>
</dbReference>
<feature type="transmembrane region" description="Helical" evidence="11">
    <location>
        <begin position="1867"/>
        <end position="1888"/>
    </location>
</feature>
<accession>A0A1D2NFA9</accession>
<dbReference type="STRING" id="48709.A0A1D2NFA9"/>
<keyword evidence="5" id="KW-0677">Repeat</keyword>
<comment type="subcellular location">
    <subcellularLocation>
        <location evidence="1">Membrane</location>
        <topology evidence="1">Multi-pass membrane protein</topology>
    </subcellularLocation>
</comment>
<comment type="caution">
    <text evidence="13">The sequence shown here is derived from an EMBL/GenBank/DDBJ whole genome shotgun (WGS) entry which is preliminary data.</text>
</comment>
<proteinExistence type="inferred from homology"/>
<evidence type="ECO:0000256" key="2">
    <source>
        <dbReference type="ARBA" id="ARBA00008869"/>
    </source>
</evidence>
<dbReference type="OrthoDB" id="6818923at2759"/>
<comment type="similarity">
    <text evidence="2">Belongs to the ABC transporter superfamily. ABCA family.</text>
</comment>
<evidence type="ECO:0000313" key="14">
    <source>
        <dbReference type="Proteomes" id="UP000094527"/>
    </source>
</evidence>
<gene>
    <name evidence="13" type="ORF">Ocin01_02768</name>
</gene>
<dbReference type="GO" id="GO:0005524">
    <property type="term" value="F:ATP binding"/>
    <property type="evidence" value="ECO:0007669"/>
    <property type="project" value="UniProtKB-KW"/>
</dbReference>
<organism evidence="13 14">
    <name type="scientific">Orchesella cincta</name>
    <name type="common">Springtail</name>
    <name type="synonym">Podura cincta</name>
    <dbReference type="NCBI Taxonomy" id="48709"/>
    <lineage>
        <taxon>Eukaryota</taxon>
        <taxon>Metazoa</taxon>
        <taxon>Ecdysozoa</taxon>
        <taxon>Arthropoda</taxon>
        <taxon>Hexapoda</taxon>
        <taxon>Collembola</taxon>
        <taxon>Entomobryomorpha</taxon>
        <taxon>Entomobryoidea</taxon>
        <taxon>Orchesellidae</taxon>
        <taxon>Orchesellinae</taxon>
        <taxon>Orchesella</taxon>
    </lineage>
</organism>
<evidence type="ECO:0000256" key="7">
    <source>
        <dbReference type="ARBA" id="ARBA00022840"/>
    </source>
</evidence>
<keyword evidence="9 11" id="KW-0472">Membrane</keyword>
<dbReference type="FunFam" id="3.40.50.300:FF:000327">
    <property type="entry name" value="ATP-binding cassette sub-family A member 3"/>
    <property type="match status" value="1"/>
</dbReference>
<evidence type="ECO:0000313" key="13">
    <source>
        <dbReference type="EMBL" id="ODN03917.1"/>
    </source>
</evidence>
<evidence type="ECO:0000256" key="11">
    <source>
        <dbReference type="SAM" id="Phobius"/>
    </source>
</evidence>
<feature type="transmembrane region" description="Helical" evidence="11">
    <location>
        <begin position="818"/>
        <end position="840"/>
    </location>
</feature>
<protein>
    <submittedName>
        <fullName evidence="13">ATP-binding cassette sub-family A member 2</fullName>
    </submittedName>
</protein>
<dbReference type="GO" id="GO:0005319">
    <property type="term" value="F:lipid transporter activity"/>
    <property type="evidence" value="ECO:0007669"/>
    <property type="project" value="TreeGrafter"/>
</dbReference>
<dbReference type="Pfam" id="PF23321">
    <property type="entry name" value="R1_ABCA1"/>
    <property type="match status" value="1"/>
</dbReference>
<dbReference type="InterPro" id="IPR056264">
    <property type="entry name" value="R2_ABCA1-4-like"/>
</dbReference>
<reference evidence="13 14" key="1">
    <citation type="journal article" date="2016" name="Genome Biol. Evol.">
        <title>Gene Family Evolution Reflects Adaptation to Soil Environmental Stressors in the Genome of the Collembolan Orchesella cincta.</title>
        <authorList>
            <person name="Faddeeva-Vakhrusheva A."/>
            <person name="Derks M.F."/>
            <person name="Anvar S.Y."/>
            <person name="Agamennone V."/>
            <person name="Suring W."/>
            <person name="Smit S."/>
            <person name="van Straalen N.M."/>
            <person name="Roelofs D."/>
        </authorList>
    </citation>
    <scope>NUCLEOTIDE SEQUENCE [LARGE SCALE GENOMIC DNA]</scope>
    <source>
        <tissue evidence="13">Mixed pool</tissue>
    </source>
</reference>
<feature type="domain" description="ABC transporter" evidence="12">
    <location>
        <begin position="2060"/>
        <end position="2295"/>
    </location>
</feature>
<evidence type="ECO:0000256" key="9">
    <source>
        <dbReference type="ARBA" id="ARBA00023136"/>
    </source>
</evidence>
<feature type="transmembrane region" description="Helical" evidence="11">
    <location>
        <begin position="927"/>
        <end position="948"/>
    </location>
</feature>
<keyword evidence="6" id="KW-0547">Nucleotide-binding</keyword>
<dbReference type="CDD" id="cd03263">
    <property type="entry name" value="ABC_subfamily_A"/>
    <property type="match status" value="2"/>
</dbReference>
<dbReference type="PROSITE" id="PS00211">
    <property type="entry name" value="ABC_TRANSPORTER_1"/>
    <property type="match status" value="1"/>
</dbReference>
<evidence type="ECO:0000256" key="1">
    <source>
        <dbReference type="ARBA" id="ARBA00004141"/>
    </source>
</evidence>
<evidence type="ECO:0000256" key="10">
    <source>
        <dbReference type="SAM" id="MobiDB-lite"/>
    </source>
</evidence>
<dbReference type="GO" id="GO:0016020">
    <property type="term" value="C:membrane"/>
    <property type="evidence" value="ECO:0007669"/>
    <property type="project" value="UniProtKB-SubCell"/>
</dbReference>
<dbReference type="InterPro" id="IPR003439">
    <property type="entry name" value="ABC_transporter-like_ATP-bd"/>
</dbReference>
<feature type="transmembrane region" description="Helical" evidence="11">
    <location>
        <begin position="23"/>
        <end position="42"/>
    </location>
</feature>
<dbReference type="PANTHER" id="PTHR19229">
    <property type="entry name" value="ATP-BINDING CASSETTE TRANSPORTER SUBFAMILY A ABCA"/>
    <property type="match status" value="1"/>
</dbReference>
<keyword evidence="3" id="KW-0813">Transport</keyword>
<dbReference type="GO" id="GO:0016887">
    <property type="term" value="F:ATP hydrolysis activity"/>
    <property type="evidence" value="ECO:0007669"/>
    <property type="project" value="InterPro"/>
</dbReference>
<feature type="transmembrane region" description="Helical" evidence="11">
    <location>
        <begin position="1900"/>
        <end position="1924"/>
    </location>
</feature>
<keyword evidence="14" id="KW-1185">Reference proteome</keyword>
<evidence type="ECO:0000256" key="6">
    <source>
        <dbReference type="ARBA" id="ARBA00022741"/>
    </source>
</evidence>
<dbReference type="InterPro" id="IPR026082">
    <property type="entry name" value="ABCA"/>
</dbReference>
<name>A0A1D2NFA9_ORCCI</name>
<dbReference type="PANTHER" id="PTHR19229:SF36">
    <property type="entry name" value="ATP-BINDING CASSETTE SUB-FAMILY A MEMBER 2"/>
    <property type="match status" value="1"/>
</dbReference>
<evidence type="ECO:0000256" key="5">
    <source>
        <dbReference type="ARBA" id="ARBA00022737"/>
    </source>
</evidence>
<keyword evidence="7 13" id="KW-0067">ATP-binding</keyword>
<evidence type="ECO:0000256" key="3">
    <source>
        <dbReference type="ARBA" id="ARBA00022448"/>
    </source>
</evidence>
<feature type="transmembrane region" description="Helical" evidence="11">
    <location>
        <begin position="1819"/>
        <end position="1842"/>
    </location>
</feature>
<feature type="transmembrane region" description="Helical" evidence="11">
    <location>
        <begin position="847"/>
        <end position="867"/>
    </location>
</feature>
<dbReference type="InterPro" id="IPR003593">
    <property type="entry name" value="AAA+_ATPase"/>
</dbReference>
<dbReference type="InterPro" id="IPR013525">
    <property type="entry name" value="ABC2_TM"/>
</dbReference>
<dbReference type="FunFam" id="3.40.50.300:FF:000298">
    <property type="entry name" value="ATP-binding cassette sub-family A member 12"/>
    <property type="match status" value="1"/>
</dbReference>